<keyword evidence="1" id="KW-0812">Transmembrane</keyword>
<organism evidence="2 3">
    <name type="scientific">Qipengyuania qiaonensis</name>
    <dbReference type="NCBI Taxonomy" id="2867240"/>
    <lineage>
        <taxon>Bacteria</taxon>
        <taxon>Pseudomonadati</taxon>
        <taxon>Pseudomonadota</taxon>
        <taxon>Alphaproteobacteria</taxon>
        <taxon>Sphingomonadales</taxon>
        <taxon>Erythrobacteraceae</taxon>
        <taxon>Qipengyuania</taxon>
    </lineage>
</organism>
<name>A0ABS7J474_9SPHN</name>
<evidence type="ECO:0000313" key="2">
    <source>
        <dbReference type="EMBL" id="MBX7482138.1"/>
    </source>
</evidence>
<keyword evidence="1" id="KW-0472">Membrane</keyword>
<protein>
    <submittedName>
        <fullName evidence="2">Uncharacterized protein</fullName>
    </submittedName>
</protein>
<feature type="transmembrane region" description="Helical" evidence="1">
    <location>
        <begin position="23"/>
        <end position="47"/>
    </location>
</feature>
<accession>A0ABS7J474</accession>
<keyword evidence="1" id="KW-1133">Transmembrane helix</keyword>
<reference evidence="2 3" key="1">
    <citation type="submission" date="2021-08" db="EMBL/GenBank/DDBJ databases">
        <title>Comparative Genomics Analysis of the Genus Qipengyuania Reveals Extensive Genetic Diversity and Metabolic Versatility, Including the Description of Fifteen Novel Species.</title>
        <authorList>
            <person name="Liu Y."/>
        </authorList>
    </citation>
    <scope>NUCLEOTIDE SEQUENCE [LARGE SCALE GENOMIC DNA]</scope>
    <source>
        <strain evidence="2 3">6D47A</strain>
    </source>
</reference>
<gene>
    <name evidence="2" type="ORF">K3174_06315</name>
</gene>
<proteinExistence type="predicted"/>
<comment type="caution">
    <text evidence="2">The sequence shown here is derived from an EMBL/GenBank/DDBJ whole genome shotgun (WGS) entry which is preliminary data.</text>
</comment>
<evidence type="ECO:0000313" key="3">
    <source>
        <dbReference type="Proteomes" id="UP000755104"/>
    </source>
</evidence>
<dbReference type="Proteomes" id="UP000755104">
    <property type="component" value="Unassembled WGS sequence"/>
</dbReference>
<dbReference type="EMBL" id="JAIGNO010000003">
    <property type="protein sequence ID" value="MBX7482138.1"/>
    <property type="molecule type" value="Genomic_DNA"/>
</dbReference>
<sequence>MKISDPLVTTDTIEAAGFPMPALLTWFAVIFDFAVAAAIFSGIAYQAAKLGRLLTWLFSPLCFTVRTVGRAIRSSLRFSSTMSPCLPAWFWPLAMTPENSPSIAHGTEEVGVFSPQKGAFADFAEALDGGHAISHLRSSEAAAARSES</sequence>
<keyword evidence="3" id="KW-1185">Reference proteome</keyword>
<evidence type="ECO:0000256" key="1">
    <source>
        <dbReference type="SAM" id="Phobius"/>
    </source>
</evidence>